<gene>
    <name evidence="1" type="ORF">ACFSVM_25550</name>
</gene>
<dbReference type="EMBL" id="JBHUMJ010000018">
    <property type="protein sequence ID" value="MFD2703799.1"/>
    <property type="molecule type" value="Genomic_DNA"/>
</dbReference>
<evidence type="ECO:0000313" key="1">
    <source>
        <dbReference type="EMBL" id="MFD2703799.1"/>
    </source>
</evidence>
<protein>
    <submittedName>
        <fullName evidence="1">Uncharacterized protein</fullName>
    </submittedName>
</protein>
<accession>A0ABW5SXA8</accession>
<dbReference type="RefSeq" id="WP_379265346.1">
    <property type="nucleotide sequence ID" value="NZ_JBHUMJ010000018.1"/>
</dbReference>
<proteinExistence type="predicted"/>
<organism evidence="1 2">
    <name type="scientific">Paenibacillus shunpengii</name>
    <dbReference type="NCBI Taxonomy" id="2054424"/>
    <lineage>
        <taxon>Bacteria</taxon>
        <taxon>Bacillati</taxon>
        <taxon>Bacillota</taxon>
        <taxon>Bacilli</taxon>
        <taxon>Bacillales</taxon>
        <taxon>Paenibacillaceae</taxon>
        <taxon>Paenibacillus</taxon>
    </lineage>
</organism>
<reference evidence="2" key="1">
    <citation type="journal article" date="2019" name="Int. J. Syst. Evol. Microbiol.">
        <title>The Global Catalogue of Microorganisms (GCM) 10K type strain sequencing project: providing services to taxonomists for standard genome sequencing and annotation.</title>
        <authorList>
            <consortium name="The Broad Institute Genomics Platform"/>
            <consortium name="The Broad Institute Genome Sequencing Center for Infectious Disease"/>
            <person name="Wu L."/>
            <person name="Ma J."/>
        </authorList>
    </citation>
    <scope>NUCLEOTIDE SEQUENCE [LARGE SCALE GENOMIC DNA]</scope>
    <source>
        <strain evidence="2">KCTC 33849</strain>
    </source>
</reference>
<sequence length="68" mass="7875">MANQTFGTRKEYNHMGLWRSRVCAVRLNHEKDIRSGKKDRPYCERKHILEIVKRATLYAAALASLKGS</sequence>
<evidence type="ECO:0000313" key="2">
    <source>
        <dbReference type="Proteomes" id="UP001597540"/>
    </source>
</evidence>
<name>A0ABW5SXA8_9BACL</name>
<comment type="caution">
    <text evidence="1">The sequence shown here is derived from an EMBL/GenBank/DDBJ whole genome shotgun (WGS) entry which is preliminary data.</text>
</comment>
<keyword evidence="2" id="KW-1185">Reference proteome</keyword>
<dbReference type="Proteomes" id="UP001597540">
    <property type="component" value="Unassembled WGS sequence"/>
</dbReference>